<dbReference type="CDD" id="cd23799">
    <property type="entry name" value="UBCc_UBE2J"/>
    <property type="match status" value="1"/>
</dbReference>
<gene>
    <name evidence="4" type="primary">BQ5605_C005g03362</name>
    <name evidence="4" type="ORF">BQ5605_C005G03362</name>
</gene>
<protein>
    <submittedName>
        <fullName evidence="4">BQ5605_C005g03362 protein</fullName>
    </submittedName>
</protein>
<dbReference type="SMART" id="SM00212">
    <property type="entry name" value="UBCc"/>
    <property type="match status" value="1"/>
</dbReference>
<dbReference type="STRING" id="796604.A0A2X0MAK8"/>
<evidence type="ECO:0000313" key="5">
    <source>
        <dbReference type="Proteomes" id="UP000249464"/>
    </source>
</evidence>
<feature type="transmembrane region" description="Helical" evidence="2">
    <location>
        <begin position="281"/>
        <end position="299"/>
    </location>
</feature>
<reference evidence="4 5" key="1">
    <citation type="submission" date="2016-11" db="EMBL/GenBank/DDBJ databases">
        <authorList>
            <person name="Jaros S."/>
            <person name="Januszkiewicz K."/>
            <person name="Wedrychowicz H."/>
        </authorList>
    </citation>
    <scope>NUCLEOTIDE SEQUENCE [LARGE SCALE GENOMIC DNA]</scope>
</reference>
<keyword evidence="5" id="KW-1185">Reference proteome</keyword>
<sequence>MASKQAAKRLSKEYQSMQKAPPPFVWARPNESNVLEWHYILQGPSDSPGEYWGTLLFPSDYPFAPPTIKMMTPSGRFAPSQAICTSMSSFHPSTWNPAWSVNTILVGLLSFMLGDEITTGAFIVRECDDYRSREASFRQGFPRLEHASPVSTFEITTSCLKLKPHPYLTSHSQQPRFKTHFPDYSSPVMKNLPVMGSAGPPAPTQSAAVNSTTTTTTTTVSTNGAALPVHSSSALFLLPTSQTIHLRLPPQRTFSTSIPLIQPRVVIDKKKDERKSKTRTWFLWAFVFLLVSWGVMKVLE</sequence>
<keyword evidence="2" id="KW-1133">Transmembrane helix</keyword>
<keyword evidence="2" id="KW-0472">Membrane</keyword>
<dbReference type="InterPro" id="IPR000608">
    <property type="entry name" value="UBC"/>
</dbReference>
<feature type="domain" description="UBC core" evidence="3">
    <location>
        <begin position="5"/>
        <end position="150"/>
    </location>
</feature>
<dbReference type="Gene3D" id="3.10.110.10">
    <property type="entry name" value="Ubiquitin Conjugating Enzyme"/>
    <property type="match status" value="1"/>
</dbReference>
<dbReference type="PANTHER" id="PTHR24067">
    <property type="entry name" value="UBIQUITIN-CONJUGATING ENZYME E2"/>
    <property type="match status" value="1"/>
</dbReference>
<evidence type="ECO:0000259" key="3">
    <source>
        <dbReference type="PROSITE" id="PS50127"/>
    </source>
</evidence>
<dbReference type="AlphaFoldDB" id="A0A2X0MAK8"/>
<dbReference type="SUPFAM" id="SSF54495">
    <property type="entry name" value="UBC-like"/>
    <property type="match status" value="1"/>
</dbReference>
<dbReference type="Pfam" id="PF00179">
    <property type="entry name" value="UQ_con"/>
    <property type="match status" value="1"/>
</dbReference>
<organism evidence="4 5">
    <name type="scientific">Microbotryum silenes-dioicae</name>
    <dbReference type="NCBI Taxonomy" id="796604"/>
    <lineage>
        <taxon>Eukaryota</taxon>
        <taxon>Fungi</taxon>
        <taxon>Dikarya</taxon>
        <taxon>Basidiomycota</taxon>
        <taxon>Pucciniomycotina</taxon>
        <taxon>Microbotryomycetes</taxon>
        <taxon>Microbotryales</taxon>
        <taxon>Microbotryaceae</taxon>
        <taxon>Microbotryum</taxon>
    </lineage>
</organism>
<accession>A0A2X0MAK8</accession>
<dbReference type="EMBL" id="FQNC01000047">
    <property type="protein sequence ID" value="SGY74409.1"/>
    <property type="molecule type" value="Genomic_DNA"/>
</dbReference>
<evidence type="ECO:0000313" key="4">
    <source>
        <dbReference type="EMBL" id="SGY74409.1"/>
    </source>
</evidence>
<evidence type="ECO:0000256" key="1">
    <source>
        <dbReference type="ARBA" id="ARBA00022786"/>
    </source>
</evidence>
<dbReference type="InterPro" id="IPR016135">
    <property type="entry name" value="UBQ-conjugating_enzyme/RWD"/>
</dbReference>
<name>A0A2X0MAK8_9BASI</name>
<proteinExistence type="predicted"/>
<keyword evidence="1" id="KW-0833">Ubl conjugation pathway</keyword>
<keyword evidence="2" id="KW-0812">Transmembrane</keyword>
<evidence type="ECO:0000256" key="2">
    <source>
        <dbReference type="SAM" id="Phobius"/>
    </source>
</evidence>
<dbReference type="PROSITE" id="PS50127">
    <property type="entry name" value="UBC_2"/>
    <property type="match status" value="1"/>
</dbReference>
<dbReference type="Proteomes" id="UP000249464">
    <property type="component" value="Unassembled WGS sequence"/>
</dbReference>
<dbReference type="InterPro" id="IPR050113">
    <property type="entry name" value="Ub_conjugating_enzyme"/>
</dbReference>